<evidence type="ECO:0000256" key="1">
    <source>
        <dbReference type="ARBA" id="ARBA00006479"/>
    </source>
</evidence>
<dbReference type="Proteomes" id="UP000831304">
    <property type="component" value="Chromosome"/>
</dbReference>
<dbReference type="InterPro" id="IPR043129">
    <property type="entry name" value="ATPase_NBD"/>
</dbReference>
<name>A0ABY4AS34_9MICO</name>
<reference evidence="2 3" key="1">
    <citation type="submission" date="2022-03" db="EMBL/GenBank/DDBJ databases">
        <title>Agromyces sp. isolated from the gut of P. brevitarsis seulensis larvae.</title>
        <authorList>
            <person name="Won M."/>
            <person name="Kwon S.-W."/>
        </authorList>
    </citation>
    <scope>NUCLEOTIDE SEQUENCE [LARGE SCALE GENOMIC DNA]</scope>
    <source>
        <strain evidence="2 3">KACC 16215</strain>
    </source>
</reference>
<keyword evidence="3" id="KW-1185">Reference proteome</keyword>
<evidence type="ECO:0000313" key="3">
    <source>
        <dbReference type="Proteomes" id="UP000831304"/>
    </source>
</evidence>
<comment type="similarity">
    <text evidence="1">Belongs to the ROK (NagC/XylR) family.</text>
</comment>
<dbReference type="InterPro" id="IPR000600">
    <property type="entry name" value="ROK"/>
</dbReference>
<sequence length="334" mass="33700">MNRSSDLPAVGPAPVGTGPAVLAFDVGGTDIKAALFDDAGRVLGLSRTSTPLEPGRTAASVTRRLGELSRELRARFPGVEPVAAGVVVPGIVDAERGVGVFASNLGWTDAPIRDLAAREIGLPVAFDHDVRAASWAEHRLGAARAFDDVVVLVIGTGIAGSLILDGRPHTAGGYAGEIGHSPVADGPRCACGAMGCLEAIASAGAIARHYVERSGRPADGAREVLALAAGGDAEASAVWSEALDALAFSIAQLTAVLAPRAVVIGGGLSRAGDGLFGPLRERLDARLSFHRRPELVPAELGEDAGLLGAALIARELDGDASAGDVDAADAEAAG</sequence>
<dbReference type="SUPFAM" id="SSF53067">
    <property type="entry name" value="Actin-like ATPase domain"/>
    <property type="match status" value="1"/>
</dbReference>
<dbReference type="Pfam" id="PF00480">
    <property type="entry name" value="ROK"/>
    <property type="match status" value="1"/>
</dbReference>
<gene>
    <name evidence="2" type="ORF">MTP13_09855</name>
</gene>
<evidence type="ECO:0000313" key="2">
    <source>
        <dbReference type="EMBL" id="UOE24678.1"/>
    </source>
</evidence>
<dbReference type="EMBL" id="CP094533">
    <property type="protein sequence ID" value="UOE24678.1"/>
    <property type="molecule type" value="Genomic_DNA"/>
</dbReference>
<dbReference type="RefSeq" id="WP_243567553.1">
    <property type="nucleotide sequence ID" value="NZ_BAAARD010000001.1"/>
</dbReference>
<organism evidence="2 3">
    <name type="scientific">Agromyces soli</name>
    <dbReference type="NCBI Taxonomy" id="659012"/>
    <lineage>
        <taxon>Bacteria</taxon>
        <taxon>Bacillati</taxon>
        <taxon>Actinomycetota</taxon>
        <taxon>Actinomycetes</taxon>
        <taxon>Micrococcales</taxon>
        <taxon>Microbacteriaceae</taxon>
        <taxon>Agromyces</taxon>
    </lineage>
</organism>
<proteinExistence type="inferred from homology"/>
<accession>A0ABY4AS34</accession>
<dbReference type="PANTHER" id="PTHR18964:SF149">
    <property type="entry name" value="BIFUNCTIONAL UDP-N-ACETYLGLUCOSAMINE 2-EPIMERASE_N-ACETYLMANNOSAMINE KINASE"/>
    <property type="match status" value="1"/>
</dbReference>
<dbReference type="PANTHER" id="PTHR18964">
    <property type="entry name" value="ROK (REPRESSOR, ORF, KINASE) FAMILY"/>
    <property type="match status" value="1"/>
</dbReference>
<protein>
    <submittedName>
        <fullName evidence="2">ROK family protein</fullName>
    </submittedName>
</protein>
<dbReference type="Gene3D" id="3.30.420.40">
    <property type="match status" value="2"/>
</dbReference>